<keyword evidence="3" id="KW-1185">Reference proteome</keyword>
<gene>
    <name evidence="2" type="ORF">PUR21_01255</name>
</gene>
<name>A0ABU9Z5J6_9HYPH</name>
<accession>A0ABU9Z5J6</accession>
<dbReference type="EMBL" id="JAQYXL010000001">
    <property type="protein sequence ID" value="MEN3226311.1"/>
    <property type="molecule type" value="Genomic_DNA"/>
</dbReference>
<dbReference type="InterPro" id="IPR042230">
    <property type="entry name" value="CusF_sf"/>
</dbReference>
<dbReference type="Proteomes" id="UP001404845">
    <property type="component" value="Unassembled WGS sequence"/>
</dbReference>
<evidence type="ECO:0000313" key="2">
    <source>
        <dbReference type="EMBL" id="MEN3226311.1"/>
    </source>
</evidence>
<sequence length="128" mass="14064">MNPSKRTFMLTLVGGMLMMGSVSSHAQTQLASMSGTDWIKQIELLRPKQKDPSERPWISSEVKKIDVPGNQLTIAHGAIPSIKMPAMTMTFPVQDSAHLRMLKPGDQVQIQAADVGGTVKIVNVRMQH</sequence>
<protein>
    <submittedName>
        <fullName evidence="2">Copper-binding protein</fullName>
    </submittedName>
</protein>
<evidence type="ECO:0000256" key="1">
    <source>
        <dbReference type="SAM" id="SignalP"/>
    </source>
</evidence>
<feature type="signal peptide" evidence="1">
    <location>
        <begin position="1"/>
        <end position="26"/>
    </location>
</feature>
<proteinExistence type="predicted"/>
<dbReference type="Pfam" id="PF11604">
    <property type="entry name" value="CusF_Ec"/>
    <property type="match status" value="1"/>
</dbReference>
<reference evidence="2 3" key="1">
    <citation type="journal article" date="2023" name="PLoS ONE">
        <title>Complete genome assembly of Hawai'i environmental nontuberculous mycobacteria reveals unexpected co-isolation with methylobacteria.</title>
        <authorList>
            <person name="Hendrix J."/>
            <person name="Epperson L.E."/>
            <person name="Tong E.I."/>
            <person name="Chan Y.L."/>
            <person name="Hasan N.A."/>
            <person name="Dawrs S.N."/>
            <person name="Norton G.J."/>
            <person name="Virdi R."/>
            <person name="Crooks J.L."/>
            <person name="Chan E.D."/>
            <person name="Honda J.R."/>
            <person name="Strong M."/>
        </authorList>
    </citation>
    <scope>NUCLEOTIDE SEQUENCE [LARGE SCALE GENOMIC DNA]</scope>
    <source>
        <strain evidence="2 3">NJH_HI01</strain>
    </source>
</reference>
<organism evidence="2 3">
    <name type="scientific">Methylorubrum rhodesianum</name>
    <dbReference type="NCBI Taxonomy" id="29427"/>
    <lineage>
        <taxon>Bacteria</taxon>
        <taxon>Pseudomonadati</taxon>
        <taxon>Pseudomonadota</taxon>
        <taxon>Alphaproteobacteria</taxon>
        <taxon>Hyphomicrobiales</taxon>
        <taxon>Methylobacteriaceae</taxon>
        <taxon>Methylorubrum</taxon>
    </lineage>
</organism>
<dbReference type="RefSeq" id="WP_200671979.1">
    <property type="nucleotide sequence ID" value="NZ_JACWCW010000102.1"/>
</dbReference>
<evidence type="ECO:0000313" key="3">
    <source>
        <dbReference type="Proteomes" id="UP001404845"/>
    </source>
</evidence>
<feature type="chain" id="PRO_5046081675" evidence="1">
    <location>
        <begin position="27"/>
        <end position="128"/>
    </location>
</feature>
<keyword evidence="1" id="KW-0732">Signal</keyword>
<dbReference type="Gene3D" id="2.40.50.320">
    <property type="entry name" value="Copper binding periplasmic protein CusF"/>
    <property type="match status" value="1"/>
</dbReference>
<comment type="caution">
    <text evidence="2">The sequence shown here is derived from an EMBL/GenBank/DDBJ whole genome shotgun (WGS) entry which is preliminary data.</text>
</comment>
<dbReference type="InterPro" id="IPR021647">
    <property type="entry name" value="CusF_Ec"/>
</dbReference>